<dbReference type="Proteomes" id="UP000299102">
    <property type="component" value="Unassembled WGS sequence"/>
</dbReference>
<evidence type="ECO:0000313" key="2">
    <source>
        <dbReference type="EMBL" id="GBP33897.1"/>
    </source>
</evidence>
<proteinExistence type="predicted"/>
<protein>
    <submittedName>
        <fullName evidence="2">Uncharacterized protein</fullName>
    </submittedName>
</protein>
<reference evidence="2 3" key="1">
    <citation type="journal article" date="2019" name="Commun. Biol.">
        <title>The bagworm genome reveals a unique fibroin gene that provides high tensile strength.</title>
        <authorList>
            <person name="Kono N."/>
            <person name="Nakamura H."/>
            <person name="Ohtoshi R."/>
            <person name="Tomita M."/>
            <person name="Numata K."/>
            <person name="Arakawa K."/>
        </authorList>
    </citation>
    <scope>NUCLEOTIDE SEQUENCE [LARGE SCALE GENOMIC DNA]</scope>
</reference>
<name>A0A4C1V6L8_EUMVA</name>
<dbReference type="EMBL" id="BGZK01000280">
    <property type="protein sequence ID" value="GBP33897.1"/>
    <property type="molecule type" value="Genomic_DNA"/>
</dbReference>
<dbReference type="AlphaFoldDB" id="A0A4C1V6L8"/>
<comment type="caution">
    <text evidence="2">The sequence shown here is derived from an EMBL/GenBank/DDBJ whole genome shotgun (WGS) entry which is preliminary data.</text>
</comment>
<organism evidence="2 3">
    <name type="scientific">Eumeta variegata</name>
    <name type="common">Bagworm moth</name>
    <name type="synonym">Eumeta japonica</name>
    <dbReference type="NCBI Taxonomy" id="151549"/>
    <lineage>
        <taxon>Eukaryota</taxon>
        <taxon>Metazoa</taxon>
        <taxon>Ecdysozoa</taxon>
        <taxon>Arthropoda</taxon>
        <taxon>Hexapoda</taxon>
        <taxon>Insecta</taxon>
        <taxon>Pterygota</taxon>
        <taxon>Neoptera</taxon>
        <taxon>Endopterygota</taxon>
        <taxon>Lepidoptera</taxon>
        <taxon>Glossata</taxon>
        <taxon>Ditrysia</taxon>
        <taxon>Tineoidea</taxon>
        <taxon>Psychidae</taxon>
        <taxon>Oiketicinae</taxon>
        <taxon>Eumeta</taxon>
    </lineage>
</organism>
<feature type="region of interest" description="Disordered" evidence="1">
    <location>
        <begin position="191"/>
        <end position="216"/>
    </location>
</feature>
<gene>
    <name evidence="2" type="ORF">EVAR_21008_1</name>
</gene>
<evidence type="ECO:0000313" key="3">
    <source>
        <dbReference type="Proteomes" id="UP000299102"/>
    </source>
</evidence>
<sequence>MDVEPMQVRRNLLHSTFGVPLRYRYSSSNVRERCGLKEDMVVESELKVGRRAESRTERRSKSKARQEPKLRMVLGSKRMWAGPESNVAGMEVENEIGIEIDIDRHRKKLVYVHAGAAAGIDYTAKLPAKKCRTTSAGPARLYTNRYRCVYHDPDFAPTFDSDSNLVLDSDPNTVFDLAPIAPTNSKVIGPVGVGRPYKERRGARPPSAPARPNSVAAFQRSPRDIRPLVIVLESLYVWWMHVQPPRDSQFHRAEVSRFPRPLSVRACSPHSPEMGVGVGALKKASDDVNRLK</sequence>
<keyword evidence="3" id="KW-1185">Reference proteome</keyword>
<evidence type="ECO:0000256" key="1">
    <source>
        <dbReference type="SAM" id="MobiDB-lite"/>
    </source>
</evidence>
<accession>A0A4C1V6L8</accession>